<dbReference type="InterPro" id="IPR013785">
    <property type="entry name" value="Aldolase_TIM"/>
</dbReference>
<evidence type="ECO:0000313" key="5">
    <source>
        <dbReference type="EMBL" id="CAA7601134.1"/>
    </source>
</evidence>
<evidence type="ECO:0000313" key="7">
    <source>
        <dbReference type="Proteomes" id="UP001071230"/>
    </source>
</evidence>
<sequence length="465" mass="51770">MLREPIEQLLHGPLDFTGGIKFPDPKELRIYDSTLRDGEQMPGVAYTPEQKVEIIKMLSEIGVHIVDVGFPGVSASEQKALRLIMEAKRRGELRPDLEIVVMCRCNHKDIDATLEVLQGINISPEEVTFFIFTSASDLHTKYKIGKTLLHREGISDEKWLETPVAWYREANIRMMEEAIAYARSKGVKSIEFGGEDGSRADVDYVAELHRRGMVAGGTRPSFPDTVGTLSPEATEYYISRLVQAVPEVPLLVHFHNDFGLGSYNTVTAIKNGAKAFCTTVAGYGERAGNAPLHEVVVTLKILYGIDIPGFKYHLLNDLYRLVESYSGIPIQAHAPIIGPQVFTHESGIHTAGVLVDRRIYEAIPSELVGQTQRFVYGKHSGSQIIEFALKRMKKELDEAGVLLDPELVQRVTVEMKRLREEKASTNLLQKLIHIYHKTLNSIGLTDQDLLQTAVRLGKAGQSKGA</sequence>
<protein>
    <submittedName>
        <fullName evidence="5">2-isopropylmalate synthase</fullName>
        <ecNumber evidence="5">2.3.3.13</ecNumber>
    </submittedName>
</protein>
<proteinExistence type="inferred from homology"/>
<dbReference type="InterPro" id="IPR054691">
    <property type="entry name" value="LeuA/HCS_post-cat"/>
</dbReference>
<dbReference type="Gene3D" id="3.20.20.70">
    <property type="entry name" value="Aldolase class I"/>
    <property type="match status" value="1"/>
</dbReference>
<evidence type="ECO:0000313" key="6">
    <source>
        <dbReference type="EMBL" id="CEJ08587.1"/>
    </source>
</evidence>
<dbReference type="GO" id="GO:0009098">
    <property type="term" value="P:L-leucine biosynthetic process"/>
    <property type="evidence" value="ECO:0007669"/>
    <property type="project" value="UniProtKB-KW"/>
</dbReference>
<reference evidence="5" key="2">
    <citation type="submission" date="2020-01" db="EMBL/GenBank/DDBJ databases">
        <authorList>
            <person name="Hornung B."/>
        </authorList>
    </citation>
    <scope>NUCLEOTIDE SEQUENCE</scope>
    <source>
        <strain evidence="5">PacBioINE</strain>
    </source>
</reference>
<gene>
    <name evidence="5" type="ORF">DEACI_1787</name>
    <name evidence="6" type="ORF">DEACI_3066</name>
</gene>
<evidence type="ECO:0000256" key="2">
    <source>
        <dbReference type="ARBA" id="ARBA00023211"/>
    </source>
</evidence>
<dbReference type="EMBL" id="LR746496">
    <property type="protein sequence ID" value="CAA7601134.1"/>
    <property type="molecule type" value="Genomic_DNA"/>
</dbReference>
<dbReference type="Gene3D" id="1.10.238.260">
    <property type="match status" value="1"/>
</dbReference>
<dbReference type="PROSITE" id="PS00815">
    <property type="entry name" value="AIPM_HOMOCIT_SYNTH_1"/>
    <property type="match status" value="1"/>
</dbReference>
<dbReference type="PANTHER" id="PTHR10277:SF63">
    <property type="entry name" value="HOMOCITRATE SYNTHASE"/>
    <property type="match status" value="1"/>
</dbReference>
<accession>A0A8S0WN88</accession>
<dbReference type="RefSeq" id="WP_240984701.1">
    <property type="nucleotide sequence ID" value="NZ_CDGJ01000082.1"/>
</dbReference>
<dbReference type="GO" id="GO:0003852">
    <property type="term" value="F:2-isopropylmalate synthase activity"/>
    <property type="evidence" value="ECO:0007669"/>
    <property type="project" value="UniProtKB-EC"/>
</dbReference>
<feature type="domain" description="Pyruvate carboxyltransferase" evidence="4">
    <location>
        <begin position="28"/>
        <end position="322"/>
    </location>
</feature>
<name>A0A8S0WN88_9FIRM</name>
<keyword evidence="5" id="KW-0012">Acyltransferase</keyword>
<dbReference type="Proteomes" id="UP001071230">
    <property type="component" value="Unassembled WGS sequence"/>
</dbReference>
<dbReference type="InterPro" id="IPR050073">
    <property type="entry name" value="2-IPM_HCS-like"/>
</dbReference>
<organism evidence="5">
    <name type="scientific">Acididesulfobacillus acetoxydans</name>
    <dbReference type="NCBI Taxonomy" id="1561005"/>
    <lineage>
        <taxon>Bacteria</taxon>
        <taxon>Bacillati</taxon>
        <taxon>Bacillota</taxon>
        <taxon>Clostridia</taxon>
        <taxon>Eubacteriales</taxon>
        <taxon>Peptococcaceae</taxon>
        <taxon>Acididesulfobacillus</taxon>
    </lineage>
</organism>
<evidence type="ECO:0000256" key="1">
    <source>
        <dbReference type="ARBA" id="ARBA00022679"/>
    </source>
</evidence>
<dbReference type="PANTHER" id="PTHR10277">
    <property type="entry name" value="HOMOCITRATE SYNTHASE-RELATED"/>
    <property type="match status" value="1"/>
</dbReference>
<dbReference type="Pfam" id="PF22617">
    <property type="entry name" value="HCS_D2"/>
    <property type="match status" value="1"/>
</dbReference>
<dbReference type="AlphaFoldDB" id="A0A8S0WN88"/>
<dbReference type="EC" id="2.3.3.13" evidence="5"/>
<dbReference type="PROSITE" id="PS50991">
    <property type="entry name" value="PYR_CT"/>
    <property type="match status" value="1"/>
</dbReference>
<evidence type="ECO:0000259" key="4">
    <source>
        <dbReference type="PROSITE" id="PS50991"/>
    </source>
</evidence>
<comment type="similarity">
    <text evidence="3">Belongs to the alpha-IPM synthase/homocitrate synthase family.</text>
</comment>
<dbReference type="KEGG" id="aacx:DEACI_1787"/>
<dbReference type="InterPro" id="IPR000891">
    <property type="entry name" value="PYR_CT"/>
</dbReference>
<keyword evidence="7" id="KW-1185">Reference proteome</keyword>
<dbReference type="SUPFAM" id="SSF51569">
    <property type="entry name" value="Aldolase"/>
    <property type="match status" value="1"/>
</dbReference>
<keyword evidence="1 3" id="KW-0808">Transferase</keyword>
<dbReference type="Pfam" id="PF00682">
    <property type="entry name" value="HMGL-like"/>
    <property type="match status" value="1"/>
</dbReference>
<dbReference type="InterPro" id="IPR002034">
    <property type="entry name" value="AIPM/Hcit_synth_CS"/>
</dbReference>
<dbReference type="Proteomes" id="UP000836597">
    <property type="component" value="Chromosome"/>
</dbReference>
<dbReference type="EMBL" id="CDGJ01000082">
    <property type="protein sequence ID" value="CEJ08587.1"/>
    <property type="molecule type" value="Genomic_DNA"/>
</dbReference>
<reference evidence="6" key="1">
    <citation type="submission" date="2014-11" db="EMBL/GenBank/DDBJ databases">
        <authorList>
            <person name="Hornung B.V."/>
        </authorList>
    </citation>
    <scope>NUCLEOTIDE SEQUENCE</scope>
    <source>
        <strain evidence="6">INE</strain>
    </source>
</reference>
<evidence type="ECO:0000256" key="3">
    <source>
        <dbReference type="RuleBase" id="RU003523"/>
    </source>
</evidence>
<keyword evidence="2" id="KW-0464">Manganese</keyword>